<feature type="transmembrane region" description="Helical" evidence="1">
    <location>
        <begin position="12"/>
        <end position="36"/>
    </location>
</feature>
<dbReference type="PANTHER" id="PTHR43358">
    <property type="entry name" value="ALPHA/BETA-HYDROLASE"/>
    <property type="match status" value="1"/>
</dbReference>
<gene>
    <name evidence="3" type="ORF">E6C70_04675</name>
</gene>
<evidence type="ECO:0000259" key="2">
    <source>
        <dbReference type="Pfam" id="PF12697"/>
    </source>
</evidence>
<keyword evidence="4" id="KW-1185">Reference proteome</keyword>
<evidence type="ECO:0000256" key="1">
    <source>
        <dbReference type="SAM" id="Phobius"/>
    </source>
</evidence>
<dbReference type="GO" id="GO:0016787">
    <property type="term" value="F:hydrolase activity"/>
    <property type="evidence" value="ECO:0007669"/>
    <property type="project" value="UniProtKB-KW"/>
</dbReference>
<keyword evidence="1" id="KW-1133">Transmembrane helix</keyword>
<keyword evidence="3" id="KW-0378">Hydrolase</keyword>
<dbReference type="Gene3D" id="3.40.50.1820">
    <property type="entry name" value="alpha/beta hydrolase"/>
    <property type="match status" value="1"/>
</dbReference>
<dbReference type="RefSeq" id="WP_136422687.1">
    <property type="nucleotide sequence ID" value="NZ_SSSN01000003.1"/>
</dbReference>
<dbReference type="InterPro" id="IPR052920">
    <property type="entry name" value="DNA-binding_regulatory"/>
</dbReference>
<keyword evidence="1" id="KW-0812">Transmembrane</keyword>
<sequence length="400" mass="43343">MAKDEHPGVRRLGLLLAALGAFAATVLSVFGALAIVTRFARTIVVPPRTAPERQRIRSIDPAAGTVTLGADDDASMPGRYSLWFDGGDGHARVGPIVTSSARTVTRELIGVDFGDIDEATRGRISGWFYVGPWELGLDYEDVTVETDLGPAPAWRIPASEDDGRWAIMVHGWSVRRHEGLRAAPAFHAAGYTSLLISYRNDGEAPESADGRYGLGTTEWRDVEAAIRYAEEEGAREIVLMGWSMGGSIILQTVLRGATGERVAGIVLDSPAIDWRDILDFQGKLNHLPDAITRGVVGSLGNGWGRRITGLGEPIDFAALDVLAQASSLHIPMLVMHSDDDGFVPGTASRALAELRPDLVTFVEWTGARHAKLWNVDPERWDGTVTAWIAERSQTETRSLT</sequence>
<dbReference type="SUPFAM" id="SSF53474">
    <property type="entry name" value="alpha/beta-Hydrolases"/>
    <property type="match status" value="1"/>
</dbReference>
<dbReference type="PANTHER" id="PTHR43358:SF4">
    <property type="entry name" value="ALPHA_BETA HYDROLASE FOLD-1 DOMAIN-CONTAINING PROTEIN"/>
    <property type="match status" value="1"/>
</dbReference>
<protein>
    <submittedName>
        <fullName evidence="3">Alpha/beta fold hydrolase</fullName>
    </submittedName>
</protein>
<name>A0A4S4FYU2_9MICO</name>
<organism evidence="3 4">
    <name type="scientific">Orlajensenia flava</name>
    <dbReference type="NCBI Taxonomy" id="2565934"/>
    <lineage>
        <taxon>Bacteria</taxon>
        <taxon>Bacillati</taxon>
        <taxon>Actinomycetota</taxon>
        <taxon>Actinomycetes</taxon>
        <taxon>Micrococcales</taxon>
        <taxon>Microbacteriaceae</taxon>
        <taxon>Orlajensenia</taxon>
    </lineage>
</organism>
<comment type="caution">
    <text evidence="3">The sequence shown here is derived from an EMBL/GenBank/DDBJ whole genome shotgun (WGS) entry which is preliminary data.</text>
</comment>
<feature type="domain" description="AB hydrolase-1" evidence="2">
    <location>
        <begin position="167"/>
        <end position="379"/>
    </location>
</feature>
<keyword evidence="1" id="KW-0472">Membrane</keyword>
<dbReference type="AlphaFoldDB" id="A0A4S4FYU2"/>
<accession>A0A4S4FYU2</accession>
<dbReference type="Proteomes" id="UP000307380">
    <property type="component" value="Unassembled WGS sequence"/>
</dbReference>
<dbReference type="InterPro" id="IPR029058">
    <property type="entry name" value="AB_hydrolase_fold"/>
</dbReference>
<evidence type="ECO:0000313" key="3">
    <source>
        <dbReference type="EMBL" id="THG35352.1"/>
    </source>
</evidence>
<dbReference type="Pfam" id="PF12697">
    <property type="entry name" value="Abhydrolase_6"/>
    <property type="match status" value="1"/>
</dbReference>
<reference evidence="3 4" key="1">
    <citation type="submission" date="2019-04" db="EMBL/GenBank/DDBJ databases">
        <authorList>
            <person name="Jiang L."/>
        </authorList>
    </citation>
    <scope>NUCLEOTIDE SEQUENCE [LARGE SCALE GENOMIC DNA]</scope>
    <source>
        <strain evidence="3 4">YIM 131861</strain>
    </source>
</reference>
<dbReference type="InterPro" id="IPR000073">
    <property type="entry name" value="AB_hydrolase_1"/>
</dbReference>
<dbReference type="EMBL" id="SSSN01000003">
    <property type="protein sequence ID" value="THG35352.1"/>
    <property type="molecule type" value="Genomic_DNA"/>
</dbReference>
<evidence type="ECO:0000313" key="4">
    <source>
        <dbReference type="Proteomes" id="UP000307380"/>
    </source>
</evidence>
<proteinExistence type="predicted"/>
<dbReference type="OrthoDB" id="8111537at2"/>